<dbReference type="PANTHER" id="PTHR44590:SF3">
    <property type="entry name" value="CARBOXYLESTERASE TYPE B DOMAIN-CONTAINING PROTEIN"/>
    <property type="match status" value="1"/>
</dbReference>
<dbReference type="Gene3D" id="3.40.50.1820">
    <property type="entry name" value="alpha/beta hydrolase"/>
    <property type="match status" value="1"/>
</dbReference>
<dbReference type="SUPFAM" id="SSF53474">
    <property type="entry name" value="alpha/beta-Hydrolases"/>
    <property type="match status" value="1"/>
</dbReference>
<dbReference type="Pfam" id="PF00135">
    <property type="entry name" value="COesterase"/>
    <property type="match status" value="1"/>
</dbReference>
<dbReference type="InterPro" id="IPR002018">
    <property type="entry name" value="CarbesteraseB"/>
</dbReference>
<dbReference type="InterPro" id="IPR029058">
    <property type="entry name" value="AB_hydrolase_fold"/>
</dbReference>
<organism evidence="2 3">
    <name type="scientific">Pristionchus fissidentatus</name>
    <dbReference type="NCBI Taxonomy" id="1538716"/>
    <lineage>
        <taxon>Eukaryota</taxon>
        <taxon>Metazoa</taxon>
        <taxon>Ecdysozoa</taxon>
        <taxon>Nematoda</taxon>
        <taxon>Chromadorea</taxon>
        <taxon>Rhabditida</taxon>
        <taxon>Rhabditina</taxon>
        <taxon>Diplogasteromorpha</taxon>
        <taxon>Diplogasteroidea</taxon>
        <taxon>Neodiplogasteridae</taxon>
        <taxon>Pristionchus</taxon>
    </lineage>
</organism>
<accession>A0AAV5VN78</accession>
<sequence length="133" mass="14840">TVLGQSAGAASVDMLHLSPHSTNLFHKMIPMAGNALCRWSSNKNMPQQCVKRANRLGVTDFKNSEDMLEQLRKVPADKFDVKFPIRDKEPDVDFETVPLVDGDFFPASLEVLRKQAKPKPLMTGVTKEEGLML</sequence>
<gene>
    <name evidence="2" type="ORF">PFISCL1PPCAC_11045</name>
</gene>
<feature type="non-terminal residue" evidence="2">
    <location>
        <position position="1"/>
    </location>
</feature>
<dbReference type="PANTHER" id="PTHR44590">
    <property type="entry name" value="CARBOXYLIC ESTER HYDROLASE-RELATED"/>
    <property type="match status" value="1"/>
</dbReference>
<evidence type="ECO:0000313" key="2">
    <source>
        <dbReference type="EMBL" id="GMT19748.1"/>
    </source>
</evidence>
<name>A0AAV5VN78_9BILA</name>
<feature type="domain" description="Carboxylesterase type B" evidence="1">
    <location>
        <begin position="1"/>
        <end position="132"/>
    </location>
</feature>
<dbReference type="EMBL" id="BTSY01000003">
    <property type="protein sequence ID" value="GMT19748.1"/>
    <property type="molecule type" value="Genomic_DNA"/>
</dbReference>
<protein>
    <recommendedName>
        <fullName evidence="1">Carboxylesterase type B domain-containing protein</fullName>
    </recommendedName>
</protein>
<proteinExistence type="predicted"/>
<dbReference type="AlphaFoldDB" id="A0AAV5VN78"/>
<feature type="non-terminal residue" evidence="2">
    <location>
        <position position="133"/>
    </location>
</feature>
<dbReference type="Proteomes" id="UP001432322">
    <property type="component" value="Unassembled WGS sequence"/>
</dbReference>
<keyword evidence="3" id="KW-1185">Reference proteome</keyword>
<evidence type="ECO:0000259" key="1">
    <source>
        <dbReference type="Pfam" id="PF00135"/>
    </source>
</evidence>
<reference evidence="2" key="1">
    <citation type="submission" date="2023-10" db="EMBL/GenBank/DDBJ databases">
        <title>Genome assembly of Pristionchus species.</title>
        <authorList>
            <person name="Yoshida K."/>
            <person name="Sommer R.J."/>
        </authorList>
    </citation>
    <scope>NUCLEOTIDE SEQUENCE</scope>
    <source>
        <strain evidence="2">RS5133</strain>
    </source>
</reference>
<evidence type="ECO:0000313" key="3">
    <source>
        <dbReference type="Proteomes" id="UP001432322"/>
    </source>
</evidence>
<comment type="caution">
    <text evidence="2">The sequence shown here is derived from an EMBL/GenBank/DDBJ whole genome shotgun (WGS) entry which is preliminary data.</text>
</comment>